<dbReference type="GO" id="GO:0005886">
    <property type="term" value="C:plasma membrane"/>
    <property type="evidence" value="ECO:0007669"/>
    <property type="project" value="UniProtKB-SubCell"/>
</dbReference>
<evidence type="ECO:0000256" key="6">
    <source>
        <dbReference type="ARBA" id="ARBA00023136"/>
    </source>
</evidence>
<reference evidence="10" key="1">
    <citation type="journal article" date="2013" name="Genome Announc.">
        <title>Genome Sequence of Halanaerobium saccharolyticum subsp. saccharolyticum Strain DSM 6643T, a Halophilic Hydrogen-Producing Bacterium.</title>
        <authorList>
            <person name="Kivisto A."/>
            <person name="Larjo A."/>
            <person name="Ciranna A."/>
            <person name="Santala V."/>
            <person name="Roos C."/>
            <person name="Karp M."/>
        </authorList>
    </citation>
    <scope>NUCLEOTIDE SEQUENCE [LARGE SCALE GENOMIC DNA]</scope>
    <source>
        <strain evidence="10">DSM 6643</strain>
    </source>
</reference>
<dbReference type="RefSeq" id="WP_005490188.1">
    <property type="nucleotide sequence ID" value="NZ_CAUI01000023.1"/>
</dbReference>
<accession>M5E2Y6</accession>
<comment type="similarity">
    <text evidence="7">Belongs to the binding-protein-dependent transport system permease family.</text>
</comment>
<evidence type="ECO:0000256" key="1">
    <source>
        <dbReference type="ARBA" id="ARBA00004651"/>
    </source>
</evidence>
<evidence type="ECO:0000259" key="8">
    <source>
        <dbReference type="PROSITE" id="PS50928"/>
    </source>
</evidence>
<evidence type="ECO:0000313" key="10">
    <source>
        <dbReference type="Proteomes" id="UP000012063"/>
    </source>
</evidence>
<dbReference type="PROSITE" id="PS50928">
    <property type="entry name" value="ABC_TM1"/>
    <property type="match status" value="1"/>
</dbReference>
<dbReference type="AlphaFoldDB" id="M5E2Y6"/>
<evidence type="ECO:0000256" key="3">
    <source>
        <dbReference type="ARBA" id="ARBA00022475"/>
    </source>
</evidence>
<gene>
    <name evidence="9" type="ORF">HSACCH_02401</name>
</gene>
<evidence type="ECO:0000256" key="5">
    <source>
        <dbReference type="ARBA" id="ARBA00022989"/>
    </source>
</evidence>
<sequence>MSTGRKVLLYSILIIISLTTIFPFLWMLSSSFKTMGEIFALTPSFIPEKLFQAGMWDNYQTILNEYNFIRFIINSFFVAGMAALGQLFTCSLGGFAFARMEFKGKEVIFALMLATMMMPIQVTIIPEYFIMLKLGWYNTYLPLIVPSILIGSFGTFLFRSTFENMPSSMEEAAFIDGVTDWQMYYRVFLPNAKPSLASLFIIAFMNNWNALLRPVIYIDKPELYTVTMGLAMFKGNYGTQWHLLLAGSVLSILPILLVYMSMQKYFVRGMLTSGTKG</sequence>
<dbReference type="GO" id="GO:0055085">
    <property type="term" value="P:transmembrane transport"/>
    <property type="evidence" value="ECO:0007669"/>
    <property type="project" value="InterPro"/>
</dbReference>
<keyword evidence="5 7" id="KW-1133">Transmembrane helix</keyword>
<protein>
    <submittedName>
        <fullName evidence="9">Sugar ABC transporter, permease protein</fullName>
    </submittedName>
</protein>
<evidence type="ECO:0000256" key="4">
    <source>
        <dbReference type="ARBA" id="ARBA00022692"/>
    </source>
</evidence>
<evidence type="ECO:0000256" key="2">
    <source>
        <dbReference type="ARBA" id="ARBA00022448"/>
    </source>
</evidence>
<dbReference type="InterPro" id="IPR035906">
    <property type="entry name" value="MetI-like_sf"/>
</dbReference>
<proteinExistence type="inferred from homology"/>
<evidence type="ECO:0000313" key="9">
    <source>
        <dbReference type="EMBL" id="CCU80896.1"/>
    </source>
</evidence>
<name>M5E2Y6_9FIRM</name>
<comment type="subcellular location">
    <subcellularLocation>
        <location evidence="1 7">Cell membrane</location>
        <topology evidence="1 7">Multi-pass membrane protein</topology>
    </subcellularLocation>
</comment>
<dbReference type="InParanoid" id="M5E2Y6"/>
<keyword evidence="6 7" id="KW-0472">Membrane</keyword>
<dbReference type="Gene3D" id="1.10.3720.10">
    <property type="entry name" value="MetI-like"/>
    <property type="match status" value="1"/>
</dbReference>
<dbReference type="CDD" id="cd06261">
    <property type="entry name" value="TM_PBP2"/>
    <property type="match status" value="1"/>
</dbReference>
<feature type="transmembrane region" description="Helical" evidence="7">
    <location>
        <begin position="107"/>
        <end position="131"/>
    </location>
</feature>
<organism evidence="9 10">
    <name type="scientific">Halanaerobium saccharolyticum subsp. saccharolyticum DSM 6643</name>
    <dbReference type="NCBI Taxonomy" id="1293054"/>
    <lineage>
        <taxon>Bacteria</taxon>
        <taxon>Bacillati</taxon>
        <taxon>Bacillota</taxon>
        <taxon>Clostridia</taxon>
        <taxon>Halanaerobiales</taxon>
        <taxon>Halanaerobiaceae</taxon>
        <taxon>Halanaerobium</taxon>
    </lineage>
</organism>
<dbReference type="Proteomes" id="UP000012063">
    <property type="component" value="Unassembled WGS sequence"/>
</dbReference>
<feature type="transmembrane region" description="Helical" evidence="7">
    <location>
        <begin position="196"/>
        <end position="218"/>
    </location>
</feature>
<feature type="transmembrane region" description="Helical" evidence="7">
    <location>
        <begin position="71"/>
        <end position="95"/>
    </location>
</feature>
<dbReference type="STRING" id="1293054.HSACCH_02401"/>
<keyword evidence="10" id="KW-1185">Reference proteome</keyword>
<dbReference type="FunCoup" id="M5E2Y6">
    <property type="interactions" value="66"/>
</dbReference>
<dbReference type="EMBL" id="CAUI01000023">
    <property type="protein sequence ID" value="CCU80896.1"/>
    <property type="molecule type" value="Genomic_DNA"/>
</dbReference>
<dbReference type="OrthoDB" id="9771544at2"/>
<keyword evidence="2 7" id="KW-0813">Transport</keyword>
<feature type="transmembrane region" description="Helical" evidence="7">
    <location>
        <begin position="238"/>
        <end position="260"/>
    </location>
</feature>
<dbReference type="PANTHER" id="PTHR43744">
    <property type="entry name" value="ABC TRANSPORTER PERMEASE PROTEIN MG189-RELATED-RELATED"/>
    <property type="match status" value="1"/>
</dbReference>
<dbReference type="eggNOG" id="COG0395">
    <property type="taxonomic scope" value="Bacteria"/>
</dbReference>
<keyword evidence="4 7" id="KW-0812">Transmembrane</keyword>
<dbReference type="InterPro" id="IPR000515">
    <property type="entry name" value="MetI-like"/>
</dbReference>
<keyword evidence="3" id="KW-1003">Cell membrane</keyword>
<dbReference type="Pfam" id="PF00528">
    <property type="entry name" value="BPD_transp_1"/>
    <property type="match status" value="1"/>
</dbReference>
<comment type="caution">
    <text evidence="9">The sequence shown here is derived from an EMBL/GenBank/DDBJ whole genome shotgun (WGS) entry which is preliminary data.</text>
</comment>
<dbReference type="SUPFAM" id="SSF161098">
    <property type="entry name" value="MetI-like"/>
    <property type="match status" value="1"/>
</dbReference>
<feature type="transmembrane region" description="Helical" evidence="7">
    <location>
        <begin position="7"/>
        <end position="28"/>
    </location>
</feature>
<evidence type="ECO:0000256" key="7">
    <source>
        <dbReference type="RuleBase" id="RU363032"/>
    </source>
</evidence>
<feature type="domain" description="ABC transmembrane type-1" evidence="8">
    <location>
        <begin position="72"/>
        <end position="262"/>
    </location>
</feature>
<feature type="transmembrane region" description="Helical" evidence="7">
    <location>
        <begin position="137"/>
        <end position="158"/>
    </location>
</feature>
<dbReference type="PANTHER" id="PTHR43744:SF12">
    <property type="entry name" value="ABC TRANSPORTER PERMEASE PROTEIN MG189-RELATED"/>
    <property type="match status" value="1"/>
</dbReference>